<reference evidence="1 2" key="1">
    <citation type="submission" date="2016-11" db="EMBL/GenBank/DDBJ databases">
        <title>The macronuclear genome of Stentor coeruleus: a giant cell with tiny introns.</title>
        <authorList>
            <person name="Slabodnick M."/>
            <person name="Ruby J.G."/>
            <person name="Reiff S.B."/>
            <person name="Swart E.C."/>
            <person name="Gosai S."/>
            <person name="Prabakaran S."/>
            <person name="Witkowska E."/>
            <person name="Larue G.E."/>
            <person name="Fisher S."/>
            <person name="Freeman R.M."/>
            <person name="Gunawardena J."/>
            <person name="Chu W."/>
            <person name="Stover N.A."/>
            <person name="Gregory B.D."/>
            <person name="Nowacki M."/>
            <person name="Derisi J."/>
            <person name="Roy S.W."/>
            <person name="Marshall W.F."/>
            <person name="Sood P."/>
        </authorList>
    </citation>
    <scope>NUCLEOTIDE SEQUENCE [LARGE SCALE GENOMIC DNA]</scope>
    <source>
        <strain evidence="1">WM001</strain>
    </source>
</reference>
<gene>
    <name evidence="1" type="ORF">SteCoe_13105</name>
</gene>
<dbReference type="Proteomes" id="UP000187209">
    <property type="component" value="Unassembled WGS sequence"/>
</dbReference>
<accession>A0A1R2C978</accession>
<proteinExistence type="predicted"/>
<dbReference type="AlphaFoldDB" id="A0A1R2C978"/>
<dbReference type="EMBL" id="MPUH01000233">
    <property type="protein sequence ID" value="OMJ85562.1"/>
    <property type="molecule type" value="Genomic_DNA"/>
</dbReference>
<sequence>MGCLESSTLKGAEIEFIKTRATYGTLIPIKIENHENEEDIKIDENALCDENNTETITFTTRKNDISSLTRTEIGEKADIISKLAIQKILERKDEDKEVKNIAFDKRKFNRRLSKQVQPIKIE</sequence>
<name>A0A1R2C978_9CILI</name>
<protein>
    <submittedName>
        <fullName evidence="1">Uncharacterized protein</fullName>
    </submittedName>
</protein>
<organism evidence="1 2">
    <name type="scientific">Stentor coeruleus</name>
    <dbReference type="NCBI Taxonomy" id="5963"/>
    <lineage>
        <taxon>Eukaryota</taxon>
        <taxon>Sar</taxon>
        <taxon>Alveolata</taxon>
        <taxon>Ciliophora</taxon>
        <taxon>Postciliodesmatophora</taxon>
        <taxon>Heterotrichea</taxon>
        <taxon>Heterotrichida</taxon>
        <taxon>Stentoridae</taxon>
        <taxon>Stentor</taxon>
    </lineage>
</organism>
<keyword evidence="2" id="KW-1185">Reference proteome</keyword>
<comment type="caution">
    <text evidence="1">The sequence shown here is derived from an EMBL/GenBank/DDBJ whole genome shotgun (WGS) entry which is preliminary data.</text>
</comment>
<evidence type="ECO:0000313" key="2">
    <source>
        <dbReference type="Proteomes" id="UP000187209"/>
    </source>
</evidence>
<evidence type="ECO:0000313" key="1">
    <source>
        <dbReference type="EMBL" id="OMJ85562.1"/>
    </source>
</evidence>